<sequence>MEQLSIDYLLSLAYYYKEIDGEKYILSKLKDIPPHVQSLFCPTCLHFFILTVNCISRMNDTDFTIKCKKCNYKLCVELEVERNNTKEYTTPKFEDFFIKE</sequence>
<dbReference type="EMBL" id="SBIQ01000024">
    <property type="protein sequence ID" value="KAF7684190.1"/>
    <property type="molecule type" value="Genomic_DNA"/>
</dbReference>
<protein>
    <submittedName>
        <fullName evidence="1">Uncharacterized protein</fullName>
    </submittedName>
</protein>
<accession>A0ABQ7I147</accession>
<reference evidence="1 2" key="1">
    <citation type="submission" date="2019-01" db="EMBL/GenBank/DDBJ databases">
        <title>Genomes sequencing and comparative genomics of infectious freshwater microsporidia, Cucumispora dikerogammari and Thelohania contejeani.</title>
        <authorList>
            <person name="Cormier A."/>
            <person name="Giraud I."/>
            <person name="Wattier R."/>
            <person name="Teixeira M."/>
            <person name="Grandjean F."/>
            <person name="Rigaud T."/>
            <person name="Cordaux R."/>
        </authorList>
    </citation>
    <scope>NUCLEOTIDE SEQUENCE [LARGE SCALE GENOMIC DNA]</scope>
    <source>
        <strain evidence="1">T1</strain>
        <tissue evidence="1">Spores</tissue>
    </source>
</reference>
<evidence type="ECO:0000313" key="2">
    <source>
        <dbReference type="Proteomes" id="UP001516464"/>
    </source>
</evidence>
<keyword evidence="2" id="KW-1185">Reference proteome</keyword>
<organism evidence="1 2">
    <name type="scientific">Astathelohania contejeani</name>
    <dbReference type="NCBI Taxonomy" id="164912"/>
    <lineage>
        <taxon>Eukaryota</taxon>
        <taxon>Fungi</taxon>
        <taxon>Fungi incertae sedis</taxon>
        <taxon>Microsporidia</taxon>
        <taxon>Astathelohaniidae</taxon>
        <taxon>Astathelohania</taxon>
    </lineage>
</organism>
<gene>
    <name evidence="1" type="ORF">TCON_0613</name>
</gene>
<dbReference type="Proteomes" id="UP001516464">
    <property type="component" value="Unassembled WGS sequence"/>
</dbReference>
<evidence type="ECO:0000313" key="1">
    <source>
        <dbReference type="EMBL" id="KAF7684190.1"/>
    </source>
</evidence>
<proteinExistence type="predicted"/>
<comment type="caution">
    <text evidence="1">The sequence shown here is derived from an EMBL/GenBank/DDBJ whole genome shotgun (WGS) entry which is preliminary data.</text>
</comment>
<name>A0ABQ7I147_9MICR</name>